<feature type="transmembrane region" description="Helical" evidence="1">
    <location>
        <begin position="80"/>
        <end position="97"/>
    </location>
</feature>
<reference evidence="2" key="2">
    <citation type="submission" date="2020-09" db="EMBL/GenBank/DDBJ databases">
        <authorList>
            <person name="Sun Q."/>
            <person name="Zhou Y."/>
        </authorList>
    </citation>
    <scope>NUCLEOTIDE SEQUENCE</scope>
    <source>
        <strain evidence="2">CGMCC 1.15493</strain>
    </source>
</reference>
<protein>
    <submittedName>
        <fullName evidence="2">DUF1275 family protein</fullName>
    </submittedName>
</protein>
<dbReference type="EMBL" id="BMJJ01000010">
    <property type="protein sequence ID" value="GGD32819.1"/>
    <property type="molecule type" value="Genomic_DNA"/>
</dbReference>
<dbReference type="InterPro" id="IPR010699">
    <property type="entry name" value="DUF1275"/>
</dbReference>
<keyword evidence="1" id="KW-0812">Transmembrane</keyword>
<feature type="transmembrane region" description="Helical" evidence="1">
    <location>
        <begin position="50"/>
        <end position="73"/>
    </location>
</feature>
<dbReference type="PANTHER" id="PTHR37314:SF4">
    <property type="entry name" value="UPF0700 TRANSMEMBRANE PROTEIN YOAK"/>
    <property type="match status" value="1"/>
</dbReference>
<keyword evidence="1" id="KW-0472">Membrane</keyword>
<dbReference type="Proteomes" id="UP000613160">
    <property type="component" value="Unassembled WGS sequence"/>
</dbReference>
<accession>A0A916Y692</accession>
<feature type="transmembrane region" description="Helical" evidence="1">
    <location>
        <begin position="184"/>
        <end position="203"/>
    </location>
</feature>
<feature type="transmembrane region" description="Helical" evidence="1">
    <location>
        <begin position="157"/>
        <end position="178"/>
    </location>
</feature>
<reference evidence="2" key="1">
    <citation type="journal article" date="2014" name="Int. J. Syst. Evol. Microbiol.">
        <title>Complete genome sequence of Corynebacterium casei LMG S-19264T (=DSM 44701T), isolated from a smear-ripened cheese.</title>
        <authorList>
            <consortium name="US DOE Joint Genome Institute (JGI-PGF)"/>
            <person name="Walter F."/>
            <person name="Albersmeier A."/>
            <person name="Kalinowski J."/>
            <person name="Ruckert C."/>
        </authorList>
    </citation>
    <scope>NUCLEOTIDE SEQUENCE</scope>
    <source>
        <strain evidence="2">CGMCC 1.15493</strain>
    </source>
</reference>
<dbReference type="Pfam" id="PF06912">
    <property type="entry name" value="DUF1275"/>
    <property type="match status" value="1"/>
</dbReference>
<evidence type="ECO:0000313" key="3">
    <source>
        <dbReference type="Proteomes" id="UP000613160"/>
    </source>
</evidence>
<evidence type="ECO:0000256" key="1">
    <source>
        <dbReference type="SAM" id="Phobius"/>
    </source>
</evidence>
<sequence length="213" mass="21760">MATGLGFAAGLSCLAGMTDAIGFLVAGDFVSFMSGNTTRLAVAVGEGFGAQAAHLAFLVIVFVLGNSAGVVFVHLTHRRHALIVGLVAAVLDLAGLLHALDQALVATLAVVFAMGLVNVAVERVDGHALGVTYVTGALSRFGRGLGRWLVGAPSGRFWIEIVPWTGMLVGAVLGALAVGLLGPSAIFVAAAFAAALAVISGLIPQRWRKHYFG</sequence>
<keyword evidence="1" id="KW-1133">Transmembrane helix</keyword>
<dbReference type="AlphaFoldDB" id="A0A916Y692"/>
<name>A0A916Y692_9HYPH</name>
<keyword evidence="3" id="KW-1185">Reference proteome</keyword>
<evidence type="ECO:0000313" key="2">
    <source>
        <dbReference type="EMBL" id="GGD32819.1"/>
    </source>
</evidence>
<organism evidence="2 3">
    <name type="scientific">Aureimonas glaciei</name>
    <dbReference type="NCBI Taxonomy" id="1776957"/>
    <lineage>
        <taxon>Bacteria</taxon>
        <taxon>Pseudomonadati</taxon>
        <taxon>Pseudomonadota</taxon>
        <taxon>Alphaproteobacteria</taxon>
        <taxon>Hyphomicrobiales</taxon>
        <taxon>Aurantimonadaceae</taxon>
        <taxon>Aureimonas</taxon>
    </lineage>
</organism>
<dbReference type="PANTHER" id="PTHR37314">
    <property type="entry name" value="SLR0142 PROTEIN"/>
    <property type="match status" value="1"/>
</dbReference>
<gene>
    <name evidence="2" type="ORF">GCM10011335_39740</name>
</gene>
<proteinExistence type="predicted"/>
<comment type="caution">
    <text evidence="2">The sequence shown here is derived from an EMBL/GenBank/DDBJ whole genome shotgun (WGS) entry which is preliminary data.</text>
</comment>
<feature type="transmembrane region" description="Helical" evidence="1">
    <location>
        <begin position="103"/>
        <end position="121"/>
    </location>
</feature>